<sequence>MAGTVQKQNVFVYNRGRLETEILQDNSMIQYTYDSNGNLLKRTKESSLAPYIISTAAVSYDIYLKGVPNNAQSVHFPTWREQNGQDDIEWIVGEKVASGVWKGTVVLSRHGGTGSYITHIYVDSKAVSGLSAQIQDTVKVTAPSSVSLADTFYEVNVEGVARTVSEVRFPSWTQNNGQDDLVNPWIMGEKINDTTWKIRIPFAEHNFETGNYFTHIYSFDRYGALNGIGGTTVQVKGGAGGSKETDISGVSYDVFIYGVEPTVQKVQFPTWTAYRDQDDIEWIDGVRIGNGVWRATVVYSKHNSEIGPYITHIYGDGNFMGAWTFKVTNSQNVKAPGTAKISDRYYEVSIEGVPANVTRLEFPTWTNNKGQDDLNWYQGERESTSKWKVRIPFANHGNETGIYTTHLYASDGYGNSLMVSGVTVEVQQ</sequence>
<organism evidence="1 2">
    <name type="scientific">Paenibacillus phytohabitans</name>
    <dbReference type="NCBI Taxonomy" id="2654978"/>
    <lineage>
        <taxon>Bacteria</taxon>
        <taxon>Bacillati</taxon>
        <taxon>Bacillota</taxon>
        <taxon>Bacilli</taxon>
        <taxon>Bacillales</taxon>
        <taxon>Paenibacillaceae</taxon>
        <taxon>Paenibacillus</taxon>
    </lineage>
</organism>
<dbReference type="Proteomes" id="UP000596857">
    <property type="component" value="Unassembled WGS sequence"/>
</dbReference>
<reference evidence="1 2" key="1">
    <citation type="submission" date="2019-10" db="EMBL/GenBank/DDBJ databases">
        <title>Description of Paenibacillus terricola sp. nov.</title>
        <authorList>
            <person name="Carlier A."/>
            <person name="Qi S."/>
        </authorList>
    </citation>
    <scope>NUCLEOTIDE SEQUENCE [LARGE SCALE GENOMIC DNA]</scope>
    <source>
        <strain evidence="1 2">LMG 31459</strain>
    </source>
</reference>
<dbReference type="EMBL" id="WHOB01000033">
    <property type="protein sequence ID" value="NOU79770.1"/>
    <property type="molecule type" value="Genomic_DNA"/>
</dbReference>
<accession>A0ABX1YFI9</accession>
<gene>
    <name evidence="1" type="ORF">GC101_12890</name>
</gene>
<evidence type="ECO:0000313" key="1">
    <source>
        <dbReference type="EMBL" id="NOU79770.1"/>
    </source>
</evidence>
<dbReference type="Pfam" id="PF08481">
    <property type="entry name" value="GBS_Bsp-like"/>
    <property type="match status" value="4"/>
</dbReference>
<keyword evidence="2" id="KW-1185">Reference proteome</keyword>
<comment type="caution">
    <text evidence="1">The sequence shown here is derived from an EMBL/GenBank/DDBJ whole genome shotgun (WGS) entry which is preliminary data.</text>
</comment>
<protein>
    <submittedName>
        <fullName evidence="1">Uncharacterized protein</fullName>
    </submittedName>
</protein>
<name>A0ABX1YFI9_9BACL</name>
<dbReference type="Gene3D" id="2.60.40.3760">
    <property type="match status" value="4"/>
</dbReference>
<evidence type="ECO:0000313" key="2">
    <source>
        <dbReference type="Proteomes" id="UP000596857"/>
    </source>
</evidence>
<dbReference type="InterPro" id="IPR013688">
    <property type="entry name" value="GBS_Bsp-like"/>
</dbReference>
<proteinExistence type="predicted"/>